<feature type="region of interest" description="Disordered" evidence="1">
    <location>
        <begin position="67"/>
        <end position="156"/>
    </location>
</feature>
<dbReference type="OrthoDB" id="5104258at2759"/>
<dbReference type="Proteomes" id="UP001152130">
    <property type="component" value="Unassembled WGS sequence"/>
</dbReference>
<sequence>MVSFKLLVAFMATSTSAVQAVAKEDPDCFTKAARYHGSVPEKYENICENLIDFANACYCLPSLEKERPDEDGRNVRWKPKKSKKPKNDETEKAEDRKEKKPKLNNKDRAEAFKLKKHKFNDENKSEDVKEEKPKFDDQGKAAYWEGRRPKKTFPDDRVDEYMEDRARYFNKKKPECPRGKGCDCDKDCPKDESAGDKKETEEDNSRNIQDLDQVAAADPPTPIPTIITGEFRVVAQTVTEQQTATTTTTAFATITTTNSTTVTTTDFATLATTTTATPSGTASTLPFILGDPATCNAPGSCRLPSSPCGPPDSPCSCWATSEGHSLCMLETNCTGLQQCSSTRNCPAGQMCFTNTCCSRGGVCIAPATNEQCGITAPQ</sequence>
<keyword evidence="2" id="KW-0732">Signal</keyword>
<evidence type="ECO:0000256" key="1">
    <source>
        <dbReference type="SAM" id="MobiDB-lite"/>
    </source>
</evidence>
<evidence type="ECO:0000256" key="2">
    <source>
        <dbReference type="SAM" id="SignalP"/>
    </source>
</evidence>
<comment type="caution">
    <text evidence="3">The sequence shown here is derived from an EMBL/GenBank/DDBJ whole genome shotgun (WGS) entry which is preliminary data.</text>
</comment>
<name>A0A9W8PW41_9HYPO</name>
<proteinExistence type="predicted"/>
<feature type="compositionally biased region" description="Basic and acidic residues" evidence="1">
    <location>
        <begin position="175"/>
        <end position="205"/>
    </location>
</feature>
<accession>A0A9W8PW41</accession>
<dbReference type="AlphaFoldDB" id="A0A9W8PW41"/>
<reference evidence="3" key="1">
    <citation type="submission" date="2022-10" db="EMBL/GenBank/DDBJ databases">
        <title>Fusarium specimens isolated from Avocado Roots.</title>
        <authorList>
            <person name="Stajich J."/>
            <person name="Roper C."/>
            <person name="Heimlech-Rivalta G."/>
        </authorList>
    </citation>
    <scope>NUCLEOTIDE SEQUENCE</scope>
    <source>
        <strain evidence="3">CF00143</strain>
    </source>
</reference>
<feature type="chain" id="PRO_5040809627" evidence="2">
    <location>
        <begin position="18"/>
        <end position="378"/>
    </location>
</feature>
<feature type="compositionally biased region" description="Basic residues" evidence="1">
    <location>
        <begin position="75"/>
        <end position="84"/>
    </location>
</feature>
<feature type="signal peptide" evidence="2">
    <location>
        <begin position="1"/>
        <end position="17"/>
    </location>
</feature>
<gene>
    <name evidence="3" type="ORF">NW766_003858</name>
</gene>
<feature type="region of interest" description="Disordered" evidence="1">
    <location>
        <begin position="175"/>
        <end position="222"/>
    </location>
</feature>
<feature type="compositionally biased region" description="Basic and acidic residues" evidence="1">
    <location>
        <begin position="85"/>
        <end position="98"/>
    </location>
</feature>
<evidence type="ECO:0000313" key="4">
    <source>
        <dbReference type="Proteomes" id="UP001152130"/>
    </source>
</evidence>
<protein>
    <submittedName>
        <fullName evidence="3">Uncharacterized protein</fullName>
    </submittedName>
</protein>
<organism evidence="3 4">
    <name type="scientific">Fusarium irregulare</name>
    <dbReference type="NCBI Taxonomy" id="2494466"/>
    <lineage>
        <taxon>Eukaryota</taxon>
        <taxon>Fungi</taxon>
        <taxon>Dikarya</taxon>
        <taxon>Ascomycota</taxon>
        <taxon>Pezizomycotina</taxon>
        <taxon>Sordariomycetes</taxon>
        <taxon>Hypocreomycetidae</taxon>
        <taxon>Hypocreales</taxon>
        <taxon>Nectriaceae</taxon>
        <taxon>Fusarium</taxon>
        <taxon>Fusarium incarnatum-equiseti species complex</taxon>
    </lineage>
</organism>
<keyword evidence="4" id="KW-1185">Reference proteome</keyword>
<evidence type="ECO:0000313" key="3">
    <source>
        <dbReference type="EMBL" id="KAJ4017789.1"/>
    </source>
</evidence>
<dbReference type="EMBL" id="JAPDHF010000005">
    <property type="protein sequence ID" value="KAJ4017789.1"/>
    <property type="molecule type" value="Genomic_DNA"/>
</dbReference>
<feature type="compositionally biased region" description="Basic and acidic residues" evidence="1">
    <location>
        <begin position="104"/>
        <end position="139"/>
    </location>
</feature>